<dbReference type="RefSeq" id="WP_107001644.1">
    <property type="nucleotide sequence ID" value="NZ_JAQDZI010000014.1"/>
</dbReference>
<protein>
    <submittedName>
        <fullName evidence="2">Uncharacterized protein</fullName>
    </submittedName>
</protein>
<keyword evidence="1" id="KW-1133">Transmembrane helix</keyword>
<dbReference type="AlphaFoldDB" id="A0A2T3FLS4"/>
<gene>
    <name evidence="2" type="ORF">C7U56_13455</name>
</gene>
<feature type="transmembrane region" description="Helical" evidence="1">
    <location>
        <begin position="29"/>
        <end position="51"/>
    </location>
</feature>
<comment type="caution">
    <text evidence="2">The sequence shown here is derived from an EMBL/GenBank/DDBJ whole genome shotgun (WGS) entry which is preliminary data.</text>
</comment>
<evidence type="ECO:0000256" key="1">
    <source>
        <dbReference type="SAM" id="Phobius"/>
    </source>
</evidence>
<dbReference type="Proteomes" id="UP000241048">
    <property type="component" value="Unassembled WGS sequence"/>
</dbReference>
<reference evidence="2 3" key="1">
    <citation type="submission" date="2018-03" db="EMBL/GenBank/DDBJ databases">
        <title>Lachnoclostridium SNUG30386 gen.nov., sp.nov., isolated from human faeces.</title>
        <authorList>
            <person name="Seo B."/>
            <person name="Jeon K."/>
            <person name="Ko G."/>
        </authorList>
    </citation>
    <scope>NUCLEOTIDE SEQUENCE [LARGE SCALE GENOMIC DNA]</scope>
    <source>
        <strain evidence="2 3">SNUG30386</strain>
    </source>
</reference>
<organism evidence="2 3">
    <name type="scientific">Clostridium fessum</name>
    <dbReference type="NCBI Taxonomy" id="2126740"/>
    <lineage>
        <taxon>Bacteria</taxon>
        <taxon>Bacillati</taxon>
        <taxon>Bacillota</taxon>
        <taxon>Clostridia</taxon>
        <taxon>Eubacteriales</taxon>
        <taxon>Clostridiaceae</taxon>
        <taxon>Clostridium</taxon>
    </lineage>
</organism>
<evidence type="ECO:0000313" key="2">
    <source>
        <dbReference type="EMBL" id="PST36231.1"/>
    </source>
</evidence>
<keyword evidence="3" id="KW-1185">Reference proteome</keyword>
<keyword evidence="1" id="KW-0472">Membrane</keyword>
<evidence type="ECO:0000313" key="3">
    <source>
        <dbReference type="Proteomes" id="UP000241048"/>
    </source>
</evidence>
<dbReference type="EMBL" id="PYLO01000005">
    <property type="protein sequence ID" value="PST36231.1"/>
    <property type="molecule type" value="Genomic_DNA"/>
</dbReference>
<keyword evidence="1" id="KW-0812">Transmembrane</keyword>
<accession>A0A2T3FLS4</accession>
<sequence>MIEKNEKSGELMEVKEQAKTVRKHPERMIVHIWLVLALICLLAGLIAQYTFRLKEPLFLHYSQSAYLGCGLDGVETSEDGIVSSVSSEALEEESTDSDVKVGVLDEGMKDLNADMGLENTVSLYALGEESVDETDETSDVWYTQVNFAYLTDVTDEICVREIRFSELPELQMQEMRETVQSAGQYALHRLDATLSIEDPQHNGISQWRILTRAQVLYSDGNTADVKIGNLVLIANPEGGSALENPSSSANSDGTATQVYTVQKDGTIEVKGCIASAGEMENFSMTLNGEPIPAQKEGEEPKRLTVKTGDVLTFQSHWIGKEEDQSPQVFHSGVAVLSYIGKDGGEQVLSFENEYRKRRELRFIDVWKYLLKEEAFK</sequence>
<name>A0A2T3FLS4_9CLOT</name>
<proteinExistence type="predicted"/>